<gene>
    <name evidence="2" type="ORF">ABEB36_008535</name>
</gene>
<name>A0ABD1EM81_HYPHA</name>
<evidence type="ECO:0008006" key="4">
    <source>
        <dbReference type="Google" id="ProtNLM"/>
    </source>
</evidence>
<comment type="caution">
    <text evidence="2">The sequence shown here is derived from an EMBL/GenBank/DDBJ whole genome shotgun (WGS) entry which is preliminary data.</text>
</comment>
<reference evidence="2 3" key="1">
    <citation type="submission" date="2024-05" db="EMBL/GenBank/DDBJ databases">
        <title>Genetic variation in Jamaican populations of the coffee berry borer (Hypothenemus hampei).</title>
        <authorList>
            <person name="Errbii M."/>
            <person name="Myrie A."/>
        </authorList>
    </citation>
    <scope>NUCLEOTIDE SEQUENCE [LARGE SCALE GENOMIC DNA]</scope>
    <source>
        <strain evidence="2">JA-Hopewell-2020-01-JO</strain>
        <tissue evidence="2">Whole body</tissue>
    </source>
</reference>
<sequence>MIINHSEDGTVNIILWNNGIERLNLHSSAIVSINVVKKKIVLQLDPRHYLDKIHLDFFGEDQVKKFIKILPPISRPNHDFSDESSDSDFNDSGREKTTHKA</sequence>
<evidence type="ECO:0000256" key="1">
    <source>
        <dbReference type="SAM" id="MobiDB-lite"/>
    </source>
</evidence>
<feature type="compositionally biased region" description="Basic and acidic residues" evidence="1">
    <location>
        <begin position="91"/>
        <end position="101"/>
    </location>
</feature>
<evidence type="ECO:0000313" key="2">
    <source>
        <dbReference type="EMBL" id="KAL1497605.1"/>
    </source>
</evidence>
<proteinExistence type="predicted"/>
<dbReference type="EMBL" id="JBDJPC010000006">
    <property type="protein sequence ID" value="KAL1497605.1"/>
    <property type="molecule type" value="Genomic_DNA"/>
</dbReference>
<feature type="region of interest" description="Disordered" evidence="1">
    <location>
        <begin position="73"/>
        <end position="101"/>
    </location>
</feature>
<organism evidence="2 3">
    <name type="scientific">Hypothenemus hampei</name>
    <name type="common">Coffee berry borer</name>
    <dbReference type="NCBI Taxonomy" id="57062"/>
    <lineage>
        <taxon>Eukaryota</taxon>
        <taxon>Metazoa</taxon>
        <taxon>Ecdysozoa</taxon>
        <taxon>Arthropoda</taxon>
        <taxon>Hexapoda</taxon>
        <taxon>Insecta</taxon>
        <taxon>Pterygota</taxon>
        <taxon>Neoptera</taxon>
        <taxon>Endopterygota</taxon>
        <taxon>Coleoptera</taxon>
        <taxon>Polyphaga</taxon>
        <taxon>Cucujiformia</taxon>
        <taxon>Curculionidae</taxon>
        <taxon>Scolytinae</taxon>
        <taxon>Hypothenemus</taxon>
    </lineage>
</organism>
<dbReference type="AlphaFoldDB" id="A0ABD1EM81"/>
<keyword evidence="3" id="KW-1185">Reference proteome</keyword>
<dbReference type="Proteomes" id="UP001566132">
    <property type="component" value="Unassembled WGS sequence"/>
</dbReference>
<evidence type="ECO:0000313" key="3">
    <source>
        <dbReference type="Proteomes" id="UP001566132"/>
    </source>
</evidence>
<accession>A0ABD1EM81</accession>
<protein>
    <recommendedName>
        <fullName evidence="4">OB domain-containing protein</fullName>
    </recommendedName>
</protein>